<dbReference type="PROSITE" id="PS00636">
    <property type="entry name" value="DNAJ_1"/>
    <property type="match status" value="1"/>
</dbReference>
<dbReference type="Gene3D" id="2.60.260.20">
    <property type="entry name" value="Urease metallochaperone UreE, N-terminal domain"/>
    <property type="match status" value="2"/>
</dbReference>
<dbReference type="GO" id="GO:0005737">
    <property type="term" value="C:cytoplasm"/>
    <property type="evidence" value="ECO:0007669"/>
    <property type="project" value="TreeGrafter"/>
</dbReference>
<dbReference type="SUPFAM" id="SSF46565">
    <property type="entry name" value="Chaperone J-domain"/>
    <property type="match status" value="1"/>
</dbReference>
<dbReference type="InParanoid" id="Q0F234"/>
<keyword evidence="6" id="KW-1185">Reference proteome</keyword>
<dbReference type="CDD" id="cd10747">
    <property type="entry name" value="DnaJ_C"/>
    <property type="match status" value="1"/>
</dbReference>
<dbReference type="Gene3D" id="1.10.287.110">
    <property type="entry name" value="DnaJ domain"/>
    <property type="match status" value="1"/>
</dbReference>
<dbReference type="STRING" id="314344.AL013_05190"/>
<keyword evidence="1" id="KW-0963">Cytoplasm</keyword>
<proteinExistence type="predicted"/>
<dbReference type="SMART" id="SM00271">
    <property type="entry name" value="DnaJ"/>
    <property type="match status" value="1"/>
</dbReference>
<reference evidence="5 6" key="1">
    <citation type="submission" date="2006-09" db="EMBL/GenBank/DDBJ databases">
        <authorList>
            <person name="Emerson D."/>
            <person name="Ferriera S."/>
            <person name="Johnson J."/>
            <person name="Kravitz S."/>
            <person name="Halpern A."/>
            <person name="Remington K."/>
            <person name="Beeson K."/>
            <person name="Tran B."/>
            <person name="Rogers Y.-H."/>
            <person name="Friedman R."/>
            <person name="Venter J.C."/>
        </authorList>
    </citation>
    <scope>NUCLEOTIDE SEQUENCE [LARGE SCALE GENOMIC DNA]</scope>
    <source>
        <strain evidence="5 6">PV-1</strain>
    </source>
</reference>
<dbReference type="CDD" id="cd06257">
    <property type="entry name" value="DnaJ"/>
    <property type="match status" value="1"/>
</dbReference>
<evidence type="ECO:0000256" key="2">
    <source>
        <dbReference type="ARBA" id="ARBA00023125"/>
    </source>
</evidence>
<dbReference type="EMBL" id="AATS01000002">
    <property type="protein sequence ID" value="EAU55716.1"/>
    <property type="molecule type" value="Genomic_DNA"/>
</dbReference>
<dbReference type="FunFam" id="2.60.260.20:FF:000013">
    <property type="entry name" value="DnaJ subfamily B member 11"/>
    <property type="match status" value="1"/>
</dbReference>
<dbReference type="SUPFAM" id="SSF49493">
    <property type="entry name" value="HSP40/DnaJ peptide-binding domain"/>
    <property type="match status" value="2"/>
</dbReference>
<dbReference type="PANTHER" id="PTHR43096">
    <property type="entry name" value="DNAJ HOMOLOG 1, MITOCHONDRIAL-RELATED"/>
    <property type="match status" value="1"/>
</dbReference>
<dbReference type="PRINTS" id="PR00625">
    <property type="entry name" value="JDOMAIN"/>
</dbReference>
<dbReference type="Pfam" id="PF01556">
    <property type="entry name" value="DnaJ_C"/>
    <property type="match status" value="1"/>
</dbReference>
<sequence length="313" mass="34166">MEYKDYYKIMGLKRDATQDEIKRAHRKLARKYHPDVSKEADAEARFKEVGEAYEVLKDPEKRAAYDRLDPNMQAGHDFQPPPNWDSGFEFQGGGFTGAGGSGFSDFFQQLFGQGYGGQAGGARFSARGQDHHAKVMVDLEDAFHGATRSITLQSPELDEHGRVHVSNHTIHVKIPKGIKEGQQLRLKEQGAAGMGQGGKGDLYLEIHFNPHPLYRPEGRDLHMQLPVTPWEAALGATVNTPTPNGTVGVKIPAGSNSGNKLRLKGRGIPGNPAGDIYVVLSVVAPPADSEQARALYKEMESKLAFNPRAGLGV</sequence>
<gene>
    <name evidence="5" type="ORF">SPV1_02172</name>
</gene>
<evidence type="ECO:0000313" key="6">
    <source>
        <dbReference type="Proteomes" id="UP000005297"/>
    </source>
</evidence>
<evidence type="ECO:0000259" key="4">
    <source>
        <dbReference type="PROSITE" id="PS50076"/>
    </source>
</evidence>
<keyword evidence="3" id="KW-0143">Chaperone</keyword>
<dbReference type="PANTHER" id="PTHR43096:SF52">
    <property type="entry name" value="DNAJ HOMOLOG 1, MITOCHONDRIAL-RELATED"/>
    <property type="match status" value="1"/>
</dbReference>
<dbReference type="FunFam" id="2.60.260.20:FF:000008">
    <property type="entry name" value="Curved DNA-binding protein"/>
    <property type="match status" value="1"/>
</dbReference>
<dbReference type="InterPro" id="IPR008971">
    <property type="entry name" value="HSP40/DnaJ_pept-bd"/>
</dbReference>
<dbReference type="FunCoup" id="Q0F234">
    <property type="interactions" value="124"/>
</dbReference>
<dbReference type="InterPro" id="IPR036869">
    <property type="entry name" value="J_dom_sf"/>
</dbReference>
<dbReference type="PROSITE" id="PS50076">
    <property type="entry name" value="DNAJ_2"/>
    <property type="match status" value="1"/>
</dbReference>
<name>Q0F234_9PROT</name>
<dbReference type="AlphaFoldDB" id="Q0F234"/>
<dbReference type="Pfam" id="PF00226">
    <property type="entry name" value="DnaJ"/>
    <property type="match status" value="1"/>
</dbReference>
<dbReference type="GO" id="GO:0042026">
    <property type="term" value="P:protein refolding"/>
    <property type="evidence" value="ECO:0007669"/>
    <property type="project" value="TreeGrafter"/>
</dbReference>
<protein>
    <submittedName>
        <fullName evidence="5">DnaJ</fullName>
    </submittedName>
</protein>
<dbReference type="RefSeq" id="WP_009850735.1">
    <property type="nucleotide sequence ID" value="NZ_DS022295.1"/>
</dbReference>
<dbReference type="eggNOG" id="COG0484">
    <property type="taxonomic scope" value="Bacteria"/>
</dbReference>
<evidence type="ECO:0000256" key="3">
    <source>
        <dbReference type="ARBA" id="ARBA00023186"/>
    </source>
</evidence>
<comment type="caution">
    <text evidence="5">The sequence shown here is derived from an EMBL/GenBank/DDBJ whole genome shotgun (WGS) entry which is preliminary data.</text>
</comment>
<feature type="domain" description="J" evidence="4">
    <location>
        <begin position="5"/>
        <end position="69"/>
    </location>
</feature>
<dbReference type="GO" id="GO:0051082">
    <property type="term" value="F:unfolded protein binding"/>
    <property type="evidence" value="ECO:0007669"/>
    <property type="project" value="InterPro"/>
</dbReference>
<dbReference type="GO" id="GO:0003677">
    <property type="term" value="F:DNA binding"/>
    <property type="evidence" value="ECO:0007669"/>
    <property type="project" value="UniProtKB-KW"/>
</dbReference>
<accession>Q0F234</accession>
<organism evidence="5 6">
    <name type="scientific">Mariprofundus ferrooxydans PV-1</name>
    <dbReference type="NCBI Taxonomy" id="314345"/>
    <lineage>
        <taxon>Bacteria</taxon>
        <taxon>Pseudomonadati</taxon>
        <taxon>Pseudomonadota</taxon>
        <taxon>Candidatius Mariprofundia</taxon>
        <taxon>Mariprofundales</taxon>
        <taxon>Mariprofundaceae</taxon>
        <taxon>Mariprofundus</taxon>
    </lineage>
</organism>
<dbReference type="InterPro" id="IPR018253">
    <property type="entry name" value="DnaJ_domain_CS"/>
</dbReference>
<evidence type="ECO:0000313" key="5">
    <source>
        <dbReference type="EMBL" id="EAU55716.1"/>
    </source>
</evidence>
<dbReference type="HOGENOM" id="CLU_017633_0_0_0"/>
<dbReference type="Proteomes" id="UP000005297">
    <property type="component" value="Unassembled WGS sequence"/>
</dbReference>
<dbReference type="InterPro" id="IPR001623">
    <property type="entry name" value="DnaJ_domain"/>
</dbReference>
<keyword evidence="2" id="KW-0238">DNA-binding</keyword>
<evidence type="ECO:0000256" key="1">
    <source>
        <dbReference type="ARBA" id="ARBA00022490"/>
    </source>
</evidence>
<dbReference type="InterPro" id="IPR002939">
    <property type="entry name" value="DnaJ_C"/>
</dbReference>
<dbReference type="OrthoDB" id="5289347at2"/>